<dbReference type="EMBL" id="AP022870">
    <property type="protein sequence ID" value="BCB79266.1"/>
    <property type="molecule type" value="Genomic_DNA"/>
</dbReference>
<reference evidence="3 4" key="1">
    <citation type="submission" date="2020-03" db="EMBL/GenBank/DDBJ databases">
        <title>Whole genome shotgun sequence of Phytohabitans flavus NBRC 107702.</title>
        <authorList>
            <person name="Komaki H."/>
            <person name="Tamura T."/>
        </authorList>
    </citation>
    <scope>NUCLEOTIDE SEQUENCE [LARGE SCALE GENOMIC DNA]</scope>
    <source>
        <strain evidence="3 4">NBRC 107702</strain>
    </source>
</reference>
<reference evidence="3 4" key="2">
    <citation type="submission" date="2020-03" db="EMBL/GenBank/DDBJ databases">
        <authorList>
            <person name="Ichikawa N."/>
            <person name="Kimura A."/>
            <person name="Kitahashi Y."/>
            <person name="Uohara A."/>
        </authorList>
    </citation>
    <scope>NUCLEOTIDE SEQUENCE [LARGE SCALE GENOMIC DNA]</scope>
    <source>
        <strain evidence="3 4">NBRC 107702</strain>
    </source>
</reference>
<sequence>MSSAEWQRLDVRTLWLTALYLLGLVIVAGVPTALLLLQGGVAAWLVSLVVGGGGVVLIAHGVLVDWVRWWYTEYRITEERVERRFTFVFRTHKSVPRERVRNVDVNATIVHRLLGLASLRIGTGEQDMFGKVSITFDPLGREVAQALRADLLHKGHEGPEVELARFNLAWIRYAPIAVTTPALGAGAFGLVMQVSDWFNLQVAVVDFVRDLFRELPLIPLLGSSWRSASCSA</sequence>
<keyword evidence="1" id="KW-0472">Membrane</keyword>
<feature type="transmembrane region" description="Helical" evidence="1">
    <location>
        <begin position="43"/>
        <end position="67"/>
    </location>
</feature>
<dbReference type="Pfam" id="PF03703">
    <property type="entry name" value="bPH_2"/>
    <property type="match status" value="1"/>
</dbReference>
<dbReference type="InterPro" id="IPR005182">
    <property type="entry name" value="YdbS-like_PH"/>
</dbReference>
<accession>A0A6F8XZJ0</accession>
<evidence type="ECO:0000259" key="2">
    <source>
        <dbReference type="Pfam" id="PF03703"/>
    </source>
</evidence>
<evidence type="ECO:0000256" key="1">
    <source>
        <dbReference type="SAM" id="Phobius"/>
    </source>
</evidence>
<keyword evidence="4" id="KW-1185">Reference proteome</keyword>
<name>A0A6F8XZJ0_9ACTN</name>
<organism evidence="3 4">
    <name type="scientific">Phytohabitans flavus</name>
    <dbReference type="NCBI Taxonomy" id="1076124"/>
    <lineage>
        <taxon>Bacteria</taxon>
        <taxon>Bacillati</taxon>
        <taxon>Actinomycetota</taxon>
        <taxon>Actinomycetes</taxon>
        <taxon>Micromonosporales</taxon>
        <taxon>Micromonosporaceae</taxon>
    </lineage>
</organism>
<gene>
    <name evidence="3" type="ORF">Pflav_056760</name>
</gene>
<dbReference type="RefSeq" id="WP_197938756.1">
    <property type="nucleotide sequence ID" value="NZ_AP022870.1"/>
</dbReference>
<dbReference type="PANTHER" id="PTHR34473:SF2">
    <property type="entry name" value="UPF0699 TRANSMEMBRANE PROTEIN YDBT"/>
    <property type="match status" value="1"/>
</dbReference>
<evidence type="ECO:0000313" key="3">
    <source>
        <dbReference type="EMBL" id="BCB79266.1"/>
    </source>
</evidence>
<feature type="domain" description="YdbS-like PH" evidence="2">
    <location>
        <begin position="69"/>
        <end position="148"/>
    </location>
</feature>
<dbReference type="PANTHER" id="PTHR34473">
    <property type="entry name" value="UPF0699 TRANSMEMBRANE PROTEIN YDBS"/>
    <property type="match status" value="1"/>
</dbReference>
<evidence type="ECO:0000313" key="4">
    <source>
        <dbReference type="Proteomes" id="UP000502508"/>
    </source>
</evidence>
<dbReference type="AlphaFoldDB" id="A0A6F8XZJ0"/>
<proteinExistence type="predicted"/>
<feature type="transmembrane region" description="Helical" evidence="1">
    <location>
        <begin position="12"/>
        <end position="37"/>
    </location>
</feature>
<protein>
    <recommendedName>
        <fullName evidence="2">YdbS-like PH domain-containing protein</fullName>
    </recommendedName>
</protein>
<keyword evidence="1" id="KW-1133">Transmembrane helix</keyword>
<keyword evidence="1" id="KW-0812">Transmembrane</keyword>
<dbReference type="Proteomes" id="UP000502508">
    <property type="component" value="Chromosome"/>
</dbReference>
<dbReference type="KEGG" id="pfla:Pflav_056760"/>